<organism evidence="1 2">
    <name type="scientific">Thermophagus xiamenensis</name>
    <dbReference type="NCBI Taxonomy" id="385682"/>
    <lineage>
        <taxon>Bacteria</taxon>
        <taxon>Pseudomonadati</taxon>
        <taxon>Bacteroidota</taxon>
        <taxon>Bacteroidia</taxon>
        <taxon>Marinilabiliales</taxon>
        <taxon>Marinilabiliaceae</taxon>
        <taxon>Thermophagus</taxon>
    </lineage>
</organism>
<accession>A0A1I2FBG8</accession>
<evidence type="ECO:0008006" key="3">
    <source>
        <dbReference type="Google" id="ProtNLM"/>
    </source>
</evidence>
<dbReference type="Proteomes" id="UP000181976">
    <property type="component" value="Unassembled WGS sequence"/>
</dbReference>
<reference evidence="1 2" key="1">
    <citation type="submission" date="2016-10" db="EMBL/GenBank/DDBJ databases">
        <authorList>
            <person name="de Groot N.N."/>
        </authorList>
    </citation>
    <scope>NUCLEOTIDE SEQUENCE [LARGE SCALE GENOMIC DNA]</scope>
    <source>
        <strain evidence="1 2">DSM 19012</strain>
    </source>
</reference>
<dbReference type="InParanoid" id="A0A1I2FBG8"/>
<keyword evidence="2" id="KW-1185">Reference proteome</keyword>
<evidence type="ECO:0000313" key="1">
    <source>
        <dbReference type="EMBL" id="SFF02363.1"/>
    </source>
</evidence>
<protein>
    <recommendedName>
        <fullName evidence="3">TIGR04255 family protein</fullName>
    </recommendedName>
</protein>
<dbReference type="AlphaFoldDB" id="A0A1I2FBG8"/>
<proteinExistence type="predicted"/>
<gene>
    <name evidence="1" type="ORF">SAMN05444380_12740</name>
</gene>
<dbReference type="EMBL" id="FONA01000027">
    <property type="protein sequence ID" value="SFF02363.1"/>
    <property type="molecule type" value="Genomic_DNA"/>
</dbReference>
<sequence>MKDNLYIDNSQIVFSFARNMEIRKRLFEFEDALKDEFKVPFITVAIPDELDPNIPRFKSQSQNGHSKIEVSQSRITLATKYDEKFKLDHHQIEKYIRAKVANLSKLADSENINFIGYIIELGIYLEPSHINDFLRENTGAFSIKEDCKDFSIYYSKNYKLDFYLNVKCSKFKEQKLILHNETKTLRPTGQFNHGISIILDVNTKPFFERHRTFEKSLYDKLNKTVFEIINTKSIEAYLKGEI</sequence>
<evidence type="ECO:0000313" key="2">
    <source>
        <dbReference type="Proteomes" id="UP000181976"/>
    </source>
</evidence>
<name>A0A1I2FBG8_9BACT</name>
<dbReference type="STRING" id="385682.SAMN05444380_12740"/>